<gene>
    <name evidence="1" type="ORF">EVA_05860</name>
</gene>
<name>J9GFB3_9ZZZZ</name>
<sequence>MCLNSPNTSILLSSYICQLIPIDRISRIFPLKDI</sequence>
<reference evidence="1" key="1">
    <citation type="journal article" date="2012" name="PLoS ONE">
        <title>Gene sets for utilization of primary and secondary nutrition supplies in the distal gut of endangered iberian lynx.</title>
        <authorList>
            <person name="Alcaide M."/>
            <person name="Messina E."/>
            <person name="Richter M."/>
            <person name="Bargiela R."/>
            <person name="Peplies J."/>
            <person name="Huws S.A."/>
            <person name="Newbold C.J."/>
            <person name="Golyshin P.N."/>
            <person name="Simon M.A."/>
            <person name="Lopez G."/>
            <person name="Yakimov M.M."/>
            <person name="Ferrer M."/>
        </authorList>
    </citation>
    <scope>NUCLEOTIDE SEQUENCE</scope>
</reference>
<protein>
    <submittedName>
        <fullName evidence="1">Uncharacterized protein</fullName>
    </submittedName>
</protein>
<evidence type="ECO:0000313" key="1">
    <source>
        <dbReference type="EMBL" id="EJX06032.1"/>
    </source>
</evidence>
<dbReference type="AlphaFoldDB" id="J9GFB3"/>
<comment type="caution">
    <text evidence="1">The sequence shown here is derived from an EMBL/GenBank/DDBJ whole genome shotgun (WGS) entry which is preliminary data.</text>
</comment>
<proteinExistence type="predicted"/>
<dbReference type="EMBL" id="AMCI01001284">
    <property type="protein sequence ID" value="EJX06032.1"/>
    <property type="molecule type" value="Genomic_DNA"/>
</dbReference>
<accession>J9GFB3</accession>
<organism evidence="1">
    <name type="scientific">gut metagenome</name>
    <dbReference type="NCBI Taxonomy" id="749906"/>
    <lineage>
        <taxon>unclassified sequences</taxon>
        <taxon>metagenomes</taxon>
        <taxon>organismal metagenomes</taxon>
    </lineage>
</organism>